<keyword evidence="4" id="KW-1185">Reference proteome</keyword>
<evidence type="ECO:0000259" key="2">
    <source>
        <dbReference type="Pfam" id="PF12813"/>
    </source>
</evidence>
<gene>
    <name evidence="3" type="ORF">T310_4893</name>
</gene>
<reference evidence="3 4" key="1">
    <citation type="submission" date="2015-04" db="EMBL/GenBank/DDBJ databases">
        <authorList>
            <person name="Heijne W.H."/>
            <person name="Fedorova N.D."/>
            <person name="Nierman W.C."/>
            <person name="Vollebregt A.W."/>
            <person name="Zhao Z."/>
            <person name="Wu L."/>
            <person name="Kumar M."/>
            <person name="Stam H."/>
            <person name="van den Berg M.A."/>
            <person name="Pel H.J."/>
        </authorList>
    </citation>
    <scope>NUCLEOTIDE SEQUENCE [LARGE SCALE GENOMIC DNA]</scope>
    <source>
        <strain evidence="3 4">CBS 393.64</strain>
    </source>
</reference>
<dbReference type="AlphaFoldDB" id="A0A0F4YS03"/>
<dbReference type="RefSeq" id="XP_013327684.1">
    <property type="nucleotide sequence ID" value="XM_013472230.1"/>
</dbReference>
<evidence type="ECO:0000313" key="4">
    <source>
        <dbReference type="Proteomes" id="UP000053958"/>
    </source>
</evidence>
<dbReference type="Proteomes" id="UP000053958">
    <property type="component" value="Unassembled WGS sequence"/>
</dbReference>
<feature type="domain" description="Asteroid" evidence="2">
    <location>
        <begin position="159"/>
        <end position="427"/>
    </location>
</feature>
<name>A0A0F4YS03_RASE3</name>
<evidence type="ECO:0000313" key="3">
    <source>
        <dbReference type="EMBL" id="KKA21072.1"/>
    </source>
</evidence>
<protein>
    <recommendedName>
        <fullName evidence="2">Asteroid domain-containing protein</fullName>
    </recommendedName>
</protein>
<evidence type="ECO:0000256" key="1">
    <source>
        <dbReference type="ARBA" id="ARBA00007398"/>
    </source>
</evidence>
<sequence>MGIAHLTRHLVSFSEPIRLGGYGKAPEDGTKAVTSVVIDGPSLVHHISSTLLSWLDAHLNPFDREPTSENCQCTCRILVLDSQEAVSVKIYFDGALPLSKRDTRLSRLEKSRRKLEAFCTSNRKGFKASRAGREPLLIDPYKVLQSRSVPERYKNLPGNPFMVSAVFEDLKFRWNWSKIKETSEIFAATSLFKDSDYPWADICEMIPGEADIYCAELLKEKQGAAVLTNDSDLLVHDLGAQGSVIFLNSVEMKSWNPKCPADAEIRAMALCPAALSRRLGIPGMRYLAYELKLDPRAGIRELIRRAKLVSETAERSPAYIQFMEEYCSHKEFTYRPSFDPSVLQTLDARVSELVLQYVSEPSLGEDMPQIYFSVLHEDHSRRSAWIEGRNIRCLAYSLLNTLRTSQERYPVVVECVRRGCRFCFDEIGLYDDDSIELELRTLLSRSRFVQEMTGQDPSSSIFWRIYAINELYNCNNKTPIPPSRKQLEKLLAFEYADERMEWTDIHALAQVQAVLYSLRILTQILHVIPVHGGTKREAQILLANLPPLCVLMRSRSELYRELHCEVSSEHASNRSANMIHSVQELIGTQYTEECC</sequence>
<dbReference type="EMBL" id="LASV01000207">
    <property type="protein sequence ID" value="KKA21072.1"/>
    <property type="molecule type" value="Genomic_DNA"/>
</dbReference>
<dbReference type="STRING" id="1408163.A0A0F4YS03"/>
<dbReference type="SUPFAM" id="SSF88723">
    <property type="entry name" value="PIN domain-like"/>
    <property type="match status" value="1"/>
</dbReference>
<dbReference type="InterPro" id="IPR039436">
    <property type="entry name" value="Asteroid_dom"/>
</dbReference>
<dbReference type="PANTHER" id="PTHR15665:SF1">
    <property type="entry name" value="PROTEIN ASTEROID HOMOLOG 1"/>
    <property type="match status" value="1"/>
</dbReference>
<dbReference type="Gene3D" id="3.40.50.1010">
    <property type="entry name" value="5'-nuclease"/>
    <property type="match status" value="1"/>
</dbReference>
<dbReference type="PANTHER" id="PTHR15665">
    <property type="entry name" value="ASTEROID PROTEIN"/>
    <property type="match status" value="1"/>
</dbReference>
<proteinExistence type="inferred from homology"/>
<comment type="caution">
    <text evidence="3">The sequence shown here is derived from an EMBL/GenBank/DDBJ whole genome shotgun (WGS) entry which is preliminary data.</text>
</comment>
<dbReference type="GeneID" id="25317240"/>
<organism evidence="3 4">
    <name type="scientific">Rasamsonia emersonii (strain ATCC 16479 / CBS 393.64 / IMI 116815)</name>
    <dbReference type="NCBI Taxonomy" id="1408163"/>
    <lineage>
        <taxon>Eukaryota</taxon>
        <taxon>Fungi</taxon>
        <taxon>Dikarya</taxon>
        <taxon>Ascomycota</taxon>
        <taxon>Pezizomycotina</taxon>
        <taxon>Eurotiomycetes</taxon>
        <taxon>Eurotiomycetidae</taxon>
        <taxon>Eurotiales</taxon>
        <taxon>Trichocomaceae</taxon>
        <taxon>Rasamsonia</taxon>
    </lineage>
</organism>
<dbReference type="Pfam" id="PF12813">
    <property type="entry name" value="XPG_I_2"/>
    <property type="match status" value="1"/>
</dbReference>
<dbReference type="InterPro" id="IPR029060">
    <property type="entry name" value="PIN-like_dom_sf"/>
</dbReference>
<accession>A0A0F4YS03</accession>
<dbReference type="OrthoDB" id="5297549at2759"/>
<dbReference type="InterPro" id="IPR026832">
    <property type="entry name" value="Asteroid"/>
</dbReference>
<comment type="similarity">
    <text evidence="1">Belongs to the asteroid family.</text>
</comment>